<feature type="compositionally biased region" description="Acidic residues" evidence="2">
    <location>
        <begin position="227"/>
        <end position="237"/>
    </location>
</feature>
<dbReference type="Gene3D" id="1.10.950.10">
    <property type="entry name" value="Villin headpiece domain"/>
    <property type="match status" value="1"/>
</dbReference>
<organism evidence="4">
    <name type="scientific">Homalodisca liturata</name>
    <dbReference type="NCBI Taxonomy" id="320908"/>
    <lineage>
        <taxon>Eukaryota</taxon>
        <taxon>Metazoa</taxon>
        <taxon>Ecdysozoa</taxon>
        <taxon>Arthropoda</taxon>
        <taxon>Hexapoda</taxon>
        <taxon>Insecta</taxon>
        <taxon>Pterygota</taxon>
        <taxon>Neoptera</taxon>
        <taxon>Paraneoptera</taxon>
        <taxon>Hemiptera</taxon>
        <taxon>Auchenorrhyncha</taxon>
        <taxon>Membracoidea</taxon>
        <taxon>Cicadellidae</taxon>
        <taxon>Cicadellinae</taxon>
        <taxon>Proconiini</taxon>
        <taxon>Homalodisca</taxon>
    </lineage>
</organism>
<protein>
    <recommendedName>
        <fullName evidence="3">HP domain-containing protein</fullName>
    </recommendedName>
</protein>
<feature type="compositionally biased region" description="Basic and acidic residues" evidence="2">
    <location>
        <begin position="280"/>
        <end position="305"/>
    </location>
</feature>
<dbReference type="GO" id="GO:0051015">
    <property type="term" value="F:actin filament binding"/>
    <property type="evidence" value="ECO:0007669"/>
    <property type="project" value="InterPro"/>
</dbReference>
<dbReference type="SUPFAM" id="SSF55753">
    <property type="entry name" value="Actin depolymerizing proteins"/>
    <property type="match status" value="5"/>
</dbReference>
<comment type="similarity">
    <text evidence="1">Belongs to the villin/gelsolin family.</text>
</comment>
<dbReference type="PANTHER" id="PTHR11977:SF45">
    <property type="entry name" value="SUPERVILLIN"/>
    <property type="match status" value="1"/>
</dbReference>
<feature type="compositionally biased region" description="Basic and acidic residues" evidence="2">
    <location>
        <begin position="196"/>
        <end position="226"/>
    </location>
</feature>
<feature type="compositionally biased region" description="Basic and acidic residues" evidence="2">
    <location>
        <begin position="248"/>
        <end position="271"/>
    </location>
</feature>
<dbReference type="EMBL" id="GECU01016990">
    <property type="protein sequence ID" value="JAS90716.1"/>
    <property type="molecule type" value="Transcribed_RNA"/>
</dbReference>
<dbReference type="GO" id="GO:0005737">
    <property type="term" value="C:cytoplasm"/>
    <property type="evidence" value="ECO:0007669"/>
    <property type="project" value="TreeGrafter"/>
</dbReference>
<dbReference type="InterPro" id="IPR007122">
    <property type="entry name" value="Villin/Gelsolin"/>
</dbReference>
<sequence length="1506" mass="167893">ARASLFEAHLKQIEDEAKSKRVLRGSAARRVKLDPSRFQTQPVTQGEVEEAKRVSANEATKPSSEGEDDPNDPSKLSLAERVQLFNRKMVSERGVLRSARYKTQPVTPDELEKAQRLTPISRTASSVLVSGILKNLTEKNEGPKSKVKVSSESEDENMSEPPSPQKRGILKSPSQGWRVSNSEVEESLSGNLKSVLKKENKKGAEPERKSKDLHSILKVSRDKESSSSEDTETESEDDKPNANSDLIDLLHKVEAQARGERRISTSPERKKATLVMSNNKKAEEPDKLMNLKNLDQGKENYDVTRRIRRKRADGAELSEGDSSSSGGREVRKIIGNEAIARRRQAGLAREAAERVKKVTAEGALSKSRSHSAMNGDVVVRPPSGAEPSPLRRCRTQPMDECDEPVTNGVSIAQRLQALQKSGQTDWKKRISRLNPEEELPTTISINAAAEVLKERLTAAPRSPPDAPLSTTPLDERLGLLESSTQGWRRRVNPSDATQFSVAGRMAAVPPSPLPSPAAERKKKIPKPERFRSKGTASKDAQSMPTSPEVETTSGVFKRSISAPGDDDKISLSSAEGDSVSGPLVSVPKVFDDDFSSFFASSATDERIELKDEDLETVTSSTSQLLVQRRRVKIQRRHGASSNPVKALAARTDLRTEYVEVKSGVAHREEKRLRVEKLAKNSSMAVEALAGLASQEDFAAVQLRKAAESTAHLSPMLPYKELMLLQIKGRRHVQTRLVEPHYSSINQGDSYVLVTPSQVFHWVGEFSNVIERSRGAEIAQHIAQTRDMGCTATQVTTLQGDTPHKQFWQLLGADEDTAANYTGAAAGHPDEDELYELALTGTNMIYEVEGEELVPRMDCWGSVPRIEILDHNKVIVLDFGSELYIWMGKTVTLERRRTALRLGQELWGQGYDYSECDVCPLTQAKSLGTRTEEQSVEKSATKRPEWALLAKVTQHMETVLLREKFLDWPDFSRVIQVKTREKDKQVEGSVEVKACDAQPMVDWSPPEPDLQLEGSHLGRGTKYYDPETHRHFEVSTLSVTVWHVQEFDSTELDSASLGQLFSGDSYVIRWCYSVTVTGRELTGAPSRHSTVGRDRCCYWTWQGGEASTNDKGAAALLTVQLDQERGPQLRLAQGQEPPAFRQLFHGGLIVHRGRRSDSNARPGRWRLYMALGEEAGEAMLIEVTCSMRQLRSRACLVLLDTEDGQAYLWRGAQALPHTHAVALSAVEKLKERLPAEAGLEDFEEIDIEEISEGEEPKVFLEALGGHNRQLYVSLSKSEVPATHTPRLFRLTSVSGVFQATPVTPVCHHFPSLVSPFPYTQQDLYSARQPALFLLDAGDTLWLWQGWWADERERSEDEEVVSGTGVGEVRWQAERRAAMRTTLEYCSLHQNKTPPSAHLVWAGLEPLHFTNLFPTWTDRDDIAEINIRDGHKPGEVLPVQAELERLTVSVYPPAQLLQRPLPEGVDPTRLEEYLAPNHFKEVLGLSQEEFSELPAWKQNKLKQEKGLF</sequence>
<evidence type="ECO:0000256" key="2">
    <source>
        <dbReference type="SAM" id="MobiDB-lite"/>
    </source>
</evidence>
<dbReference type="Pfam" id="PF02209">
    <property type="entry name" value="VHP"/>
    <property type="match status" value="1"/>
</dbReference>
<evidence type="ECO:0000256" key="1">
    <source>
        <dbReference type="ARBA" id="ARBA00008418"/>
    </source>
</evidence>
<proteinExistence type="inferred from homology"/>
<feature type="region of interest" description="Disordered" evidence="2">
    <location>
        <begin position="359"/>
        <end position="404"/>
    </location>
</feature>
<dbReference type="PROSITE" id="PS51089">
    <property type="entry name" value="HP"/>
    <property type="match status" value="1"/>
</dbReference>
<dbReference type="Gene3D" id="3.40.20.10">
    <property type="entry name" value="Severin"/>
    <property type="match status" value="5"/>
</dbReference>
<dbReference type="Pfam" id="PF00626">
    <property type="entry name" value="Gelsolin"/>
    <property type="match status" value="1"/>
</dbReference>
<dbReference type="GO" id="GO:0051016">
    <property type="term" value="P:barbed-end actin filament capping"/>
    <property type="evidence" value="ECO:0007669"/>
    <property type="project" value="TreeGrafter"/>
</dbReference>
<feature type="domain" description="HP" evidence="3">
    <location>
        <begin position="1443"/>
        <end position="1506"/>
    </location>
</feature>
<dbReference type="InterPro" id="IPR007123">
    <property type="entry name" value="Gelsolin-like_dom"/>
</dbReference>
<dbReference type="GO" id="GO:0051014">
    <property type="term" value="P:actin filament severing"/>
    <property type="evidence" value="ECO:0007669"/>
    <property type="project" value="TreeGrafter"/>
</dbReference>
<dbReference type="GO" id="GO:0005546">
    <property type="term" value="F:phosphatidylinositol-4,5-bisphosphate binding"/>
    <property type="evidence" value="ECO:0007669"/>
    <property type="project" value="TreeGrafter"/>
</dbReference>
<reference evidence="4" key="1">
    <citation type="submission" date="2015-11" db="EMBL/GenBank/DDBJ databases">
        <title>De novo transcriptome assembly of four potential Pierce s Disease insect vectors from Arizona vineyards.</title>
        <authorList>
            <person name="Tassone E.E."/>
        </authorList>
    </citation>
    <scope>NUCLEOTIDE SEQUENCE</scope>
</reference>
<feature type="compositionally biased region" description="Polar residues" evidence="2">
    <location>
        <begin position="118"/>
        <end position="128"/>
    </location>
</feature>
<gene>
    <name evidence="4" type="ORF">g.55257</name>
</gene>
<feature type="compositionally biased region" description="Polar residues" evidence="2">
    <location>
        <begin position="172"/>
        <end position="192"/>
    </location>
</feature>
<feature type="compositionally biased region" description="Low complexity" evidence="2">
    <location>
        <begin position="315"/>
        <end position="327"/>
    </location>
</feature>
<dbReference type="SMART" id="SM00153">
    <property type="entry name" value="VHP"/>
    <property type="match status" value="1"/>
</dbReference>
<dbReference type="InterPro" id="IPR003128">
    <property type="entry name" value="Villin_headpiece"/>
</dbReference>
<accession>A0A1B6IUV1</accession>
<feature type="region of interest" description="Disordered" evidence="2">
    <location>
        <begin position="93"/>
        <end position="330"/>
    </location>
</feature>
<name>A0A1B6IUV1_9HEMI</name>
<feature type="non-terminal residue" evidence="4">
    <location>
        <position position="1"/>
    </location>
</feature>
<dbReference type="SMART" id="SM00262">
    <property type="entry name" value="GEL"/>
    <property type="match status" value="3"/>
</dbReference>
<feature type="region of interest" description="Disordered" evidence="2">
    <location>
        <begin position="33"/>
        <end position="79"/>
    </location>
</feature>
<dbReference type="InterPro" id="IPR036886">
    <property type="entry name" value="Villin_headpiece_dom_sf"/>
</dbReference>
<evidence type="ECO:0000313" key="4">
    <source>
        <dbReference type="EMBL" id="JAS90716.1"/>
    </source>
</evidence>
<dbReference type="GO" id="GO:0015629">
    <property type="term" value="C:actin cytoskeleton"/>
    <property type="evidence" value="ECO:0007669"/>
    <property type="project" value="TreeGrafter"/>
</dbReference>
<feature type="compositionally biased region" description="Polar residues" evidence="2">
    <location>
        <begin position="534"/>
        <end position="554"/>
    </location>
</feature>
<dbReference type="InterPro" id="IPR029006">
    <property type="entry name" value="ADF-H/Gelsolin-like_dom_sf"/>
</dbReference>
<dbReference type="GO" id="GO:0008154">
    <property type="term" value="P:actin polymerization or depolymerization"/>
    <property type="evidence" value="ECO:0007669"/>
    <property type="project" value="TreeGrafter"/>
</dbReference>
<evidence type="ECO:0000259" key="3">
    <source>
        <dbReference type="PROSITE" id="PS51089"/>
    </source>
</evidence>
<dbReference type="SUPFAM" id="SSF47050">
    <property type="entry name" value="VHP, Villin headpiece domain"/>
    <property type="match status" value="1"/>
</dbReference>
<dbReference type="PANTHER" id="PTHR11977">
    <property type="entry name" value="VILLIN"/>
    <property type="match status" value="1"/>
</dbReference>
<feature type="region of interest" description="Disordered" evidence="2">
    <location>
        <begin position="455"/>
        <end position="579"/>
    </location>
</feature>